<evidence type="ECO:0000313" key="1">
    <source>
        <dbReference type="EMBL" id="PTV04305.1"/>
    </source>
</evidence>
<evidence type="ECO:0000313" key="2">
    <source>
        <dbReference type="Proteomes" id="UP000244083"/>
    </source>
</evidence>
<dbReference type="EMBL" id="QAZN01000005">
    <property type="protein sequence ID" value="PTV04305.1"/>
    <property type="molecule type" value="Genomic_DNA"/>
</dbReference>
<dbReference type="AlphaFoldDB" id="A0A2T5Q498"/>
<reference evidence="2" key="1">
    <citation type="submission" date="2018-04" db="EMBL/GenBank/DDBJ databases">
        <title>Draft Genome Sequences of 10 Lactobacillus Species from 22 Commercial Probiotic Products.</title>
        <authorList>
            <person name="Gangiredla J."/>
            <person name="Barnaba T.J."/>
            <person name="Mammel M.K."/>
            <person name="Lacher D.W."/>
            <person name="Elkins C.A."/>
            <person name="Lampel K.A."/>
            <person name="Whitehouse C.A."/>
            <person name="Tartera C."/>
        </authorList>
    </citation>
    <scope>NUCLEOTIDE SEQUENCE [LARGE SCALE GENOMIC DNA]</scope>
    <source>
        <strain evidence="2">DS12_10</strain>
    </source>
</reference>
<accession>A0A2T5Q498</accession>
<sequence length="127" mass="14759">MAKKVPSDLTNAQALIEEKNIPLTEISKRTGISLPRIKAYRANPDKLRTASWENVRKLSELAVNFYLQQEVGLQKALNFRNELPIWFNDIKSKYERDPEMQDFLSEVERLIERDPLLVARLADLFGE</sequence>
<name>A0A2T5Q498_LIMRT</name>
<dbReference type="Proteomes" id="UP000244083">
    <property type="component" value="Unassembled WGS sequence"/>
</dbReference>
<gene>
    <name evidence="1" type="ORF">DB325_04485</name>
</gene>
<dbReference type="RefSeq" id="WP_107721330.1">
    <property type="nucleotide sequence ID" value="NZ_QAZN01000005.1"/>
</dbReference>
<proteinExistence type="predicted"/>
<organism evidence="1 2">
    <name type="scientific">Limosilactobacillus reuteri</name>
    <name type="common">Lactobacillus reuteri</name>
    <dbReference type="NCBI Taxonomy" id="1598"/>
    <lineage>
        <taxon>Bacteria</taxon>
        <taxon>Bacillati</taxon>
        <taxon>Bacillota</taxon>
        <taxon>Bacilli</taxon>
        <taxon>Lactobacillales</taxon>
        <taxon>Lactobacillaceae</taxon>
        <taxon>Limosilactobacillus</taxon>
    </lineage>
</organism>
<comment type="caution">
    <text evidence="1">The sequence shown here is derived from an EMBL/GenBank/DDBJ whole genome shotgun (WGS) entry which is preliminary data.</text>
</comment>
<protein>
    <submittedName>
        <fullName evidence="1">Uncharacterized protein</fullName>
    </submittedName>
</protein>